<keyword evidence="5" id="KW-0520">NAD</keyword>
<dbReference type="SUPFAM" id="SSF55347">
    <property type="entry name" value="Glyceraldehyde-3-phosphate dehydrogenase-like, C-terminal domain"/>
    <property type="match status" value="1"/>
</dbReference>
<dbReference type="Pfam" id="PF00044">
    <property type="entry name" value="Gp_dh_N"/>
    <property type="match status" value="1"/>
</dbReference>
<dbReference type="CDD" id="cd18126">
    <property type="entry name" value="GAPDH_I_C"/>
    <property type="match status" value="1"/>
</dbReference>
<proteinExistence type="inferred from homology"/>
<dbReference type="InterPro" id="IPR020830">
    <property type="entry name" value="GlycerAld_3-P_DH_AS"/>
</dbReference>
<feature type="binding site" evidence="4">
    <location>
        <begin position="166"/>
        <end position="168"/>
    </location>
    <ligand>
        <name>D-glyceraldehyde 3-phosphate</name>
        <dbReference type="ChEBI" id="CHEBI:59776"/>
    </ligand>
</feature>
<evidence type="ECO:0000256" key="8">
    <source>
        <dbReference type="RuleBase" id="RU361160"/>
    </source>
</evidence>
<dbReference type="EC" id="1.2.1.-" evidence="8"/>
<dbReference type="NCBIfam" id="TIGR01534">
    <property type="entry name" value="GAPDH-I"/>
    <property type="match status" value="1"/>
</dbReference>
<organism evidence="10 11">
    <name type="scientific">Candidatus Woesebacteria bacterium RIFCSPHIGHO2_01_FULL_41_10</name>
    <dbReference type="NCBI Taxonomy" id="1802500"/>
    <lineage>
        <taxon>Bacteria</taxon>
        <taxon>Candidatus Woeseibacteriota</taxon>
    </lineage>
</organism>
<dbReference type="Pfam" id="PF02800">
    <property type="entry name" value="Gp_dh_C"/>
    <property type="match status" value="1"/>
</dbReference>
<evidence type="ECO:0000256" key="7">
    <source>
        <dbReference type="RuleBase" id="RU000397"/>
    </source>
</evidence>
<protein>
    <recommendedName>
        <fullName evidence="8">Glyceraldehyde-3-phosphate dehydrogenase</fullName>
        <ecNumber evidence="8">1.2.1.-</ecNumber>
    </recommendedName>
</protein>
<dbReference type="CDD" id="cd05214">
    <property type="entry name" value="GAPDH_I_N"/>
    <property type="match status" value="1"/>
</dbReference>
<feature type="binding site" evidence="5">
    <location>
        <begin position="11"/>
        <end position="12"/>
    </location>
    <ligand>
        <name>NAD(+)</name>
        <dbReference type="ChEBI" id="CHEBI:57540"/>
    </ligand>
</feature>
<evidence type="ECO:0000313" key="10">
    <source>
        <dbReference type="EMBL" id="OGM28224.1"/>
    </source>
</evidence>
<feature type="active site" description="Nucleophile" evidence="3">
    <location>
        <position position="167"/>
    </location>
</feature>
<comment type="similarity">
    <text evidence="1 7">Belongs to the glyceraldehyde-3-phosphate dehydrogenase family.</text>
</comment>
<keyword evidence="5" id="KW-0547">Nucleotide-binding</keyword>
<dbReference type="FunFam" id="3.30.360.10:FF:000002">
    <property type="entry name" value="Glyceraldehyde-3-phosphate dehydrogenase"/>
    <property type="match status" value="1"/>
</dbReference>
<dbReference type="GO" id="GO:0051287">
    <property type="term" value="F:NAD binding"/>
    <property type="evidence" value="ECO:0007669"/>
    <property type="project" value="InterPro"/>
</dbReference>
<keyword evidence="2 8" id="KW-0560">Oxidoreductase</keyword>
<dbReference type="SUPFAM" id="SSF51735">
    <property type="entry name" value="NAD(P)-binding Rossmann-fold domains"/>
    <property type="match status" value="1"/>
</dbReference>
<evidence type="ECO:0000256" key="3">
    <source>
        <dbReference type="PIRSR" id="PIRSR000149-1"/>
    </source>
</evidence>
<reference evidence="10 11" key="1">
    <citation type="journal article" date="2016" name="Nat. Commun.">
        <title>Thousands of microbial genomes shed light on interconnected biogeochemical processes in an aquifer system.</title>
        <authorList>
            <person name="Anantharaman K."/>
            <person name="Brown C.T."/>
            <person name="Hug L.A."/>
            <person name="Sharon I."/>
            <person name="Castelle C.J."/>
            <person name="Probst A.J."/>
            <person name="Thomas B.C."/>
            <person name="Singh A."/>
            <person name="Wilkins M.J."/>
            <person name="Karaoz U."/>
            <person name="Brodie E.L."/>
            <person name="Williams K.H."/>
            <person name="Hubbard S.S."/>
            <person name="Banfield J.F."/>
        </authorList>
    </citation>
    <scope>NUCLEOTIDE SEQUENCE [LARGE SCALE GENOMIC DNA]</scope>
</reference>
<accession>A0A1F7YLK4</accession>
<feature type="domain" description="Glyceraldehyde 3-phosphate dehydrogenase NAD(P) binding" evidence="9">
    <location>
        <begin position="2"/>
        <end position="167"/>
    </location>
</feature>
<dbReference type="Gene3D" id="3.40.50.720">
    <property type="entry name" value="NAD(P)-binding Rossmann-like Domain"/>
    <property type="match status" value="1"/>
</dbReference>
<dbReference type="Gene3D" id="3.30.360.10">
    <property type="entry name" value="Dihydrodipicolinate Reductase, domain 2"/>
    <property type="match status" value="1"/>
</dbReference>
<dbReference type="InterPro" id="IPR036291">
    <property type="entry name" value="NAD(P)-bd_dom_sf"/>
</dbReference>
<dbReference type="Proteomes" id="UP000177263">
    <property type="component" value="Unassembled WGS sequence"/>
</dbReference>
<dbReference type="FunFam" id="3.40.50.720:FF:000001">
    <property type="entry name" value="Glyceraldehyde-3-phosphate dehydrogenase"/>
    <property type="match status" value="1"/>
</dbReference>
<comment type="caution">
    <text evidence="10">The sequence shown here is derived from an EMBL/GenBank/DDBJ whole genome shotgun (WGS) entry which is preliminary data.</text>
</comment>
<dbReference type="STRING" id="1802500.A2801_04325"/>
<dbReference type="SMART" id="SM00846">
    <property type="entry name" value="Gp_dh_N"/>
    <property type="match status" value="1"/>
</dbReference>
<dbReference type="EMBL" id="MGGM01000033">
    <property type="protein sequence ID" value="OGM28224.1"/>
    <property type="molecule type" value="Genomic_DNA"/>
</dbReference>
<evidence type="ECO:0000256" key="5">
    <source>
        <dbReference type="PIRSR" id="PIRSR000149-3"/>
    </source>
</evidence>
<evidence type="ECO:0000256" key="6">
    <source>
        <dbReference type="PIRSR" id="PIRSR000149-4"/>
    </source>
</evidence>
<dbReference type="PRINTS" id="PR00078">
    <property type="entry name" value="G3PDHDRGNASE"/>
</dbReference>
<dbReference type="GO" id="GO:0016620">
    <property type="term" value="F:oxidoreductase activity, acting on the aldehyde or oxo group of donors, NAD or NADP as acceptor"/>
    <property type="evidence" value="ECO:0007669"/>
    <property type="project" value="InterPro"/>
</dbReference>
<gene>
    <name evidence="10" type="ORF">A2801_04325</name>
</gene>
<feature type="binding site" evidence="4">
    <location>
        <position position="248"/>
    </location>
    <ligand>
        <name>D-glyceraldehyde 3-phosphate</name>
        <dbReference type="ChEBI" id="CHEBI:59776"/>
    </ligand>
</feature>
<dbReference type="PANTHER" id="PTHR43148">
    <property type="entry name" value="GLYCERALDEHYDE-3-PHOSPHATE DEHYDROGENASE 2"/>
    <property type="match status" value="1"/>
</dbReference>
<feature type="binding site" evidence="5">
    <location>
        <position position="137"/>
    </location>
    <ligand>
        <name>NAD(+)</name>
        <dbReference type="ChEBI" id="CHEBI:57540"/>
    </ligand>
</feature>
<dbReference type="InterPro" id="IPR020828">
    <property type="entry name" value="GlycerAld_3-P_DH_NAD(P)-bd"/>
</dbReference>
<dbReference type="GO" id="GO:0050661">
    <property type="term" value="F:NADP binding"/>
    <property type="evidence" value="ECO:0007669"/>
    <property type="project" value="InterPro"/>
</dbReference>
<feature type="binding site" evidence="4">
    <location>
        <begin position="225"/>
        <end position="226"/>
    </location>
    <ligand>
        <name>D-glyceraldehyde 3-phosphate</name>
        <dbReference type="ChEBI" id="CHEBI:59776"/>
    </ligand>
</feature>
<dbReference type="PIRSF" id="PIRSF000149">
    <property type="entry name" value="GAP_DH"/>
    <property type="match status" value="1"/>
</dbReference>
<feature type="site" description="Activates thiol group during catalysis" evidence="6">
    <location>
        <position position="194"/>
    </location>
</feature>
<dbReference type="GO" id="GO:0006006">
    <property type="term" value="P:glucose metabolic process"/>
    <property type="evidence" value="ECO:0007669"/>
    <property type="project" value="InterPro"/>
</dbReference>
<sequence>MVKVGINGFGRIGRLAFRVWLLHHQEDMDIVAINTSGSMGALDWAHLVNYDTMYRKFEYDVHAEGVKKPEDATDDDPLIGHLIVEGKQIPLLAQREPEKIPWGEYGADVVIESTGKFTTKVDAEKHAKGGAKRVVISAPAKGENVETYVLGVNQYEGKGTVLSNASCTTNCIAPVAAIMHSKFGIEKAMMTTIHGYTDDQRLQDNSHQDLRRARAAAANIIPTSTGAAVATTETIPELQGLFDGASLRVPVLTGSITDFTLLLKRDVTEAEVNNAFREATENALYNGILAVTDEPIVSSDIVGRTESSIVDLSLTQVVAGNLVKVFAWYDNEWGYTNRLVEQAIRVGHTLGSDTAPTDPLTLSFKDA</sequence>
<dbReference type="PROSITE" id="PS00071">
    <property type="entry name" value="GAPDH"/>
    <property type="match status" value="1"/>
</dbReference>
<feature type="binding site" evidence="5">
    <location>
        <position position="331"/>
    </location>
    <ligand>
        <name>NAD(+)</name>
        <dbReference type="ChEBI" id="CHEBI:57540"/>
    </ligand>
</feature>
<evidence type="ECO:0000256" key="4">
    <source>
        <dbReference type="PIRSR" id="PIRSR000149-2"/>
    </source>
</evidence>
<evidence type="ECO:0000256" key="2">
    <source>
        <dbReference type="ARBA" id="ARBA00023002"/>
    </source>
</evidence>
<dbReference type="InterPro" id="IPR020831">
    <property type="entry name" value="GlycerAld/Erythrose_P_DH"/>
</dbReference>
<evidence type="ECO:0000259" key="9">
    <source>
        <dbReference type="SMART" id="SM00846"/>
    </source>
</evidence>
<dbReference type="AlphaFoldDB" id="A0A1F7YLK4"/>
<feature type="binding site" evidence="5">
    <location>
        <position position="95"/>
    </location>
    <ligand>
        <name>NAD(+)</name>
        <dbReference type="ChEBI" id="CHEBI:57540"/>
    </ligand>
</feature>
<evidence type="ECO:0000256" key="1">
    <source>
        <dbReference type="ARBA" id="ARBA00007406"/>
    </source>
</evidence>
<feature type="binding site" evidence="4">
    <location>
        <position position="197"/>
    </location>
    <ligand>
        <name>D-glyceraldehyde 3-phosphate</name>
        <dbReference type="ChEBI" id="CHEBI:59776"/>
    </ligand>
</feature>
<dbReference type="InterPro" id="IPR020829">
    <property type="entry name" value="GlycerAld_3-P_DH_cat"/>
</dbReference>
<evidence type="ECO:0000313" key="11">
    <source>
        <dbReference type="Proteomes" id="UP000177263"/>
    </source>
</evidence>
<dbReference type="InterPro" id="IPR006424">
    <property type="entry name" value="Glyceraldehyde-3-P_DH_1"/>
</dbReference>
<name>A0A1F7YLK4_9BACT</name>